<keyword evidence="2" id="KW-1185">Reference proteome</keyword>
<proteinExistence type="predicted"/>
<accession>A0A367LQ87</accession>
<gene>
    <name evidence="1" type="ORF">L249_3339</name>
</gene>
<sequence>MTHTWDCRRHLCKNPTPIFPLILPHLAYSFRPPSHLTLTTLEFGFTKRRAAVDVSLEVCAVGLEGERNHGLRNNLRHTMSRPERAIRSDEIASLPTRKSVVAAARWPALMLCSCKLETTSG</sequence>
<dbReference type="AlphaFoldDB" id="A0A367LQ87"/>
<dbReference type="OrthoDB" id="4779436at2759"/>
<protein>
    <submittedName>
        <fullName evidence="1">Uncharacterized protein</fullName>
    </submittedName>
</protein>
<organism evidence="1 2">
    <name type="scientific">Ophiocordyceps polyrhachis-furcata BCC 54312</name>
    <dbReference type="NCBI Taxonomy" id="1330021"/>
    <lineage>
        <taxon>Eukaryota</taxon>
        <taxon>Fungi</taxon>
        <taxon>Dikarya</taxon>
        <taxon>Ascomycota</taxon>
        <taxon>Pezizomycotina</taxon>
        <taxon>Sordariomycetes</taxon>
        <taxon>Hypocreomycetidae</taxon>
        <taxon>Hypocreales</taxon>
        <taxon>Ophiocordycipitaceae</taxon>
        <taxon>Ophiocordyceps</taxon>
    </lineage>
</organism>
<dbReference type="EMBL" id="LKCN02000001">
    <property type="protein sequence ID" value="RCI16624.1"/>
    <property type="molecule type" value="Genomic_DNA"/>
</dbReference>
<evidence type="ECO:0000313" key="2">
    <source>
        <dbReference type="Proteomes" id="UP000253664"/>
    </source>
</evidence>
<comment type="caution">
    <text evidence="1">The sequence shown here is derived from an EMBL/GenBank/DDBJ whole genome shotgun (WGS) entry which is preliminary data.</text>
</comment>
<reference evidence="1 2" key="1">
    <citation type="journal article" date="2015" name="BMC Genomics">
        <title>Insights from the genome of Ophiocordyceps polyrhachis-furcata to pathogenicity and host specificity in insect fungi.</title>
        <authorList>
            <person name="Wichadakul D."/>
            <person name="Kobmoo N."/>
            <person name="Ingsriswang S."/>
            <person name="Tangphatsornruang S."/>
            <person name="Chantasingh D."/>
            <person name="Luangsa-ard J.J."/>
            <person name="Eurwilaichitr L."/>
        </authorList>
    </citation>
    <scope>NUCLEOTIDE SEQUENCE [LARGE SCALE GENOMIC DNA]</scope>
    <source>
        <strain evidence="1 2">BCC 54312</strain>
    </source>
</reference>
<dbReference type="Proteomes" id="UP000253664">
    <property type="component" value="Unassembled WGS sequence"/>
</dbReference>
<evidence type="ECO:0000313" key="1">
    <source>
        <dbReference type="EMBL" id="RCI16624.1"/>
    </source>
</evidence>
<name>A0A367LQ87_9HYPO</name>